<accession>A0A8S9V2Q1</accession>
<dbReference type="PANTHER" id="PTHR37069">
    <property type="entry name" value="DDE_TNP_1_7 DOMAIN-CONTAINING PROTEIN"/>
    <property type="match status" value="1"/>
</dbReference>
<reference evidence="2" key="1">
    <citation type="submission" date="2020-03" db="EMBL/GenBank/DDBJ databases">
        <title>Hybrid Assembly of Korean Phytophthora infestans isolates.</title>
        <authorList>
            <person name="Prokchorchik M."/>
            <person name="Lee Y."/>
            <person name="Seo J."/>
            <person name="Cho J.-H."/>
            <person name="Park Y.-E."/>
            <person name="Jang D.-C."/>
            <person name="Im J.-S."/>
            <person name="Choi J.-G."/>
            <person name="Park H.-J."/>
            <person name="Lee G.-B."/>
            <person name="Lee Y.-G."/>
            <person name="Hong S.-Y."/>
            <person name="Cho K."/>
            <person name="Sohn K.H."/>
        </authorList>
    </citation>
    <scope>NUCLEOTIDE SEQUENCE</scope>
    <source>
        <strain evidence="2">KR_2_A2</strain>
    </source>
</reference>
<dbReference type="PANTHER" id="PTHR37069:SF2">
    <property type="entry name" value="PIGGYBAC TRANSPOSABLE ELEMENT-DERIVED PROTEIN DOMAIN-CONTAINING PROTEIN"/>
    <property type="match status" value="1"/>
</dbReference>
<dbReference type="EMBL" id="JAACNO010000707">
    <property type="protein sequence ID" value="KAF4145672.1"/>
    <property type="molecule type" value="Genomic_DNA"/>
</dbReference>
<proteinExistence type="predicted"/>
<evidence type="ECO:0000313" key="3">
    <source>
        <dbReference type="Proteomes" id="UP000704712"/>
    </source>
</evidence>
<gene>
    <name evidence="2" type="ORF">GN958_ATG05134</name>
</gene>
<sequence>SKATMTKPRGGVPRDIEDTGRDLSLKSVWRELRQEGWTRKSPPRSCLNDRYRYILTDGHPNGTLGFVYYLGEKPRARGNIPSGAAEVRLVLPGRIILLQSSMFSQNYLPDIEATAPRKTAASRSVASVKASAKPGFGLNTIASFKSTPSCTPRRSRSASTPSAAISHVADKVFEIEDDDLASGSEEVDDEDSAEVSTGMLHTKRHSGEDIKDDLDLLGSELLADKHDDLNRADQYGAIESGDEAKKYDVDLDDKILTTAWIHTYSRIIYCMM</sequence>
<name>A0A8S9V2Q1_PHYIN</name>
<feature type="compositionally biased region" description="Acidic residues" evidence="1">
    <location>
        <begin position="180"/>
        <end position="193"/>
    </location>
</feature>
<feature type="non-terminal residue" evidence="2">
    <location>
        <position position="1"/>
    </location>
</feature>
<evidence type="ECO:0000256" key="1">
    <source>
        <dbReference type="SAM" id="MobiDB-lite"/>
    </source>
</evidence>
<organism evidence="2 3">
    <name type="scientific">Phytophthora infestans</name>
    <name type="common">Potato late blight agent</name>
    <name type="synonym">Botrytis infestans</name>
    <dbReference type="NCBI Taxonomy" id="4787"/>
    <lineage>
        <taxon>Eukaryota</taxon>
        <taxon>Sar</taxon>
        <taxon>Stramenopiles</taxon>
        <taxon>Oomycota</taxon>
        <taxon>Peronosporomycetes</taxon>
        <taxon>Peronosporales</taxon>
        <taxon>Peronosporaceae</taxon>
        <taxon>Phytophthora</taxon>
    </lineage>
</organism>
<comment type="caution">
    <text evidence="2">The sequence shown here is derived from an EMBL/GenBank/DDBJ whole genome shotgun (WGS) entry which is preliminary data.</text>
</comment>
<feature type="region of interest" description="Disordered" evidence="1">
    <location>
        <begin position="180"/>
        <end position="203"/>
    </location>
</feature>
<evidence type="ECO:0000313" key="2">
    <source>
        <dbReference type="EMBL" id="KAF4145672.1"/>
    </source>
</evidence>
<dbReference type="AlphaFoldDB" id="A0A8S9V2Q1"/>
<protein>
    <submittedName>
        <fullName evidence="2">Uncharacterized protein</fullName>
    </submittedName>
</protein>
<dbReference type="Proteomes" id="UP000704712">
    <property type="component" value="Unassembled WGS sequence"/>
</dbReference>